<organism evidence="2 3">
    <name type="scientific">Puccinia graminis f. sp. tritici</name>
    <dbReference type="NCBI Taxonomy" id="56615"/>
    <lineage>
        <taxon>Eukaryota</taxon>
        <taxon>Fungi</taxon>
        <taxon>Dikarya</taxon>
        <taxon>Basidiomycota</taxon>
        <taxon>Pucciniomycotina</taxon>
        <taxon>Pucciniomycetes</taxon>
        <taxon>Pucciniales</taxon>
        <taxon>Pucciniaceae</taxon>
        <taxon>Puccinia</taxon>
    </lineage>
</organism>
<accession>A0A5B0MK52</accession>
<reference evidence="2 3" key="1">
    <citation type="submission" date="2019-05" db="EMBL/GenBank/DDBJ databases">
        <title>Emergence of the Ug99 lineage of the wheat stem rust pathogen through somatic hybridization.</title>
        <authorList>
            <person name="Li F."/>
            <person name="Upadhyaya N.M."/>
            <person name="Sperschneider J."/>
            <person name="Matny O."/>
            <person name="Nguyen-Phuc H."/>
            <person name="Mago R."/>
            <person name="Raley C."/>
            <person name="Miller M.E."/>
            <person name="Silverstein K.A.T."/>
            <person name="Henningsen E."/>
            <person name="Hirsch C.D."/>
            <person name="Visser B."/>
            <person name="Pretorius Z.A."/>
            <person name="Steffenson B.J."/>
            <person name="Schwessinger B."/>
            <person name="Dodds P.N."/>
            <person name="Figueroa M."/>
        </authorList>
    </citation>
    <scope>NUCLEOTIDE SEQUENCE [LARGE SCALE GENOMIC DNA]</scope>
    <source>
        <strain evidence="2">21-0</strain>
    </source>
</reference>
<protein>
    <recommendedName>
        <fullName evidence="4">Hydrophobin</fullName>
    </recommendedName>
</protein>
<name>A0A5B0MK52_PUCGR</name>
<gene>
    <name evidence="2" type="ORF">PGT21_001612</name>
</gene>
<evidence type="ECO:0000256" key="1">
    <source>
        <dbReference type="SAM" id="SignalP"/>
    </source>
</evidence>
<sequence length="118" mass="12350">MHFITPLSSTAVILVLIMSLSSDVSGAFCPSASKSNRVCGATDPETGKISQAQLATVTSKEKCVPFTFFTCKVAPFDTPICCSNPPDPSIKTYNFDGCSGAPVGVTTAKKRGEKPPCL</sequence>
<evidence type="ECO:0000313" key="3">
    <source>
        <dbReference type="Proteomes" id="UP000324748"/>
    </source>
</evidence>
<evidence type="ECO:0000313" key="2">
    <source>
        <dbReference type="EMBL" id="KAA1077275.1"/>
    </source>
</evidence>
<keyword evidence="1" id="KW-0732">Signal</keyword>
<feature type="chain" id="PRO_5022737507" description="Hydrophobin" evidence="1">
    <location>
        <begin position="27"/>
        <end position="118"/>
    </location>
</feature>
<dbReference type="EMBL" id="VSWC01000144">
    <property type="protein sequence ID" value="KAA1077275.1"/>
    <property type="molecule type" value="Genomic_DNA"/>
</dbReference>
<evidence type="ECO:0008006" key="4">
    <source>
        <dbReference type="Google" id="ProtNLM"/>
    </source>
</evidence>
<proteinExistence type="predicted"/>
<keyword evidence="3" id="KW-1185">Reference proteome</keyword>
<comment type="caution">
    <text evidence="2">The sequence shown here is derived from an EMBL/GenBank/DDBJ whole genome shotgun (WGS) entry which is preliminary data.</text>
</comment>
<feature type="signal peptide" evidence="1">
    <location>
        <begin position="1"/>
        <end position="26"/>
    </location>
</feature>
<dbReference type="OrthoDB" id="2508123at2759"/>
<dbReference type="AlphaFoldDB" id="A0A5B0MK52"/>
<dbReference type="Proteomes" id="UP000324748">
    <property type="component" value="Unassembled WGS sequence"/>
</dbReference>